<keyword evidence="1" id="KW-0805">Transcription regulation</keyword>
<name>A0ABQ2EXT4_9ACTN</name>
<dbReference type="Proteomes" id="UP000660265">
    <property type="component" value="Unassembled WGS sequence"/>
</dbReference>
<evidence type="ECO:0000256" key="3">
    <source>
        <dbReference type="ARBA" id="ARBA00023163"/>
    </source>
</evidence>
<dbReference type="PANTHER" id="PTHR30055">
    <property type="entry name" value="HTH-TYPE TRANSCRIPTIONAL REGULATOR RUTR"/>
    <property type="match status" value="1"/>
</dbReference>
<evidence type="ECO:0000313" key="6">
    <source>
        <dbReference type="EMBL" id="GGK30930.1"/>
    </source>
</evidence>
<evidence type="ECO:0000256" key="1">
    <source>
        <dbReference type="ARBA" id="ARBA00023015"/>
    </source>
</evidence>
<evidence type="ECO:0000259" key="5">
    <source>
        <dbReference type="PROSITE" id="PS50977"/>
    </source>
</evidence>
<dbReference type="InterPro" id="IPR050109">
    <property type="entry name" value="HTH-type_TetR-like_transc_reg"/>
</dbReference>
<feature type="domain" description="HTH tetR-type" evidence="5">
    <location>
        <begin position="1"/>
        <end position="37"/>
    </location>
</feature>
<evidence type="ECO:0000256" key="2">
    <source>
        <dbReference type="ARBA" id="ARBA00023125"/>
    </source>
</evidence>
<evidence type="ECO:0000256" key="4">
    <source>
        <dbReference type="PROSITE-ProRule" id="PRU00335"/>
    </source>
</evidence>
<accession>A0ABQ2EXT4</accession>
<dbReference type="Pfam" id="PF00440">
    <property type="entry name" value="TetR_N"/>
    <property type="match status" value="1"/>
</dbReference>
<comment type="caution">
    <text evidence="6">The sequence shown here is derived from an EMBL/GenBank/DDBJ whole genome shotgun (WGS) entry which is preliminary data.</text>
</comment>
<dbReference type="PROSITE" id="PS50977">
    <property type="entry name" value="HTH_TETR_2"/>
    <property type="match status" value="1"/>
</dbReference>
<evidence type="ECO:0000313" key="7">
    <source>
        <dbReference type="Proteomes" id="UP000660265"/>
    </source>
</evidence>
<reference evidence="7" key="1">
    <citation type="journal article" date="2019" name="Int. J. Syst. Evol. Microbiol.">
        <title>The Global Catalogue of Microorganisms (GCM) 10K type strain sequencing project: providing services to taxonomists for standard genome sequencing and annotation.</title>
        <authorList>
            <consortium name="The Broad Institute Genomics Platform"/>
            <consortium name="The Broad Institute Genome Sequencing Center for Infectious Disease"/>
            <person name="Wu L."/>
            <person name="Ma J."/>
        </authorList>
    </citation>
    <scope>NUCLEOTIDE SEQUENCE [LARGE SCALE GENOMIC DNA]</scope>
    <source>
        <strain evidence="7">CGMCC 4.7275</strain>
    </source>
</reference>
<gene>
    <name evidence="6" type="ORF">GCM10011583_73500</name>
</gene>
<keyword evidence="7" id="KW-1185">Reference proteome</keyword>
<dbReference type="InterPro" id="IPR001647">
    <property type="entry name" value="HTH_TetR"/>
</dbReference>
<keyword evidence="2 4" id="KW-0238">DNA-binding</keyword>
<dbReference type="Gene3D" id="1.10.357.10">
    <property type="entry name" value="Tetracycline Repressor, domain 2"/>
    <property type="match status" value="1"/>
</dbReference>
<sequence length="154" mass="17128">MSEIAREAGVDRSTLYRRFPTREDLLSAVHQAKLDDAARALDEARPDTAPFAIAVHRFVENTVAVGRRWPVDLRVLLADSSHRNRHEELTNRVGDLVDRGVRSGAIRSDLPTNWARDVLITLLNLATHNYEDLPPGPSADLITDAFIQATGNKP</sequence>
<proteinExistence type="predicted"/>
<comment type="caution">
    <text evidence="4">Lacks conserved residue(s) required for the propagation of feature annotation.</text>
</comment>
<keyword evidence="3" id="KW-0804">Transcription</keyword>
<dbReference type="RefSeq" id="WP_189111917.1">
    <property type="nucleotide sequence ID" value="NZ_BMMV01000044.1"/>
</dbReference>
<dbReference type="InterPro" id="IPR036271">
    <property type="entry name" value="Tet_transcr_reg_TetR-rel_C_sf"/>
</dbReference>
<organism evidence="6 7">
    <name type="scientific">Streptomyces camponoticapitis</name>
    <dbReference type="NCBI Taxonomy" id="1616125"/>
    <lineage>
        <taxon>Bacteria</taxon>
        <taxon>Bacillati</taxon>
        <taxon>Actinomycetota</taxon>
        <taxon>Actinomycetes</taxon>
        <taxon>Kitasatosporales</taxon>
        <taxon>Streptomycetaceae</taxon>
        <taxon>Streptomyces</taxon>
    </lineage>
</organism>
<dbReference type="EMBL" id="BMMV01000044">
    <property type="protein sequence ID" value="GGK30930.1"/>
    <property type="molecule type" value="Genomic_DNA"/>
</dbReference>
<protein>
    <recommendedName>
        <fullName evidence="5">HTH tetR-type domain-containing protein</fullName>
    </recommendedName>
</protein>
<dbReference type="SUPFAM" id="SSF48498">
    <property type="entry name" value="Tetracyclin repressor-like, C-terminal domain"/>
    <property type="match status" value="1"/>
</dbReference>
<dbReference type="SUPFAM" id="SSF46689">
    <property type="entry name" value="Homeodomain-like"/>
    <property type="match status" value="1"/>
</dbReference>
<dbReference type="PANTHER" id="PTHR30055:SF234">
    <property type="entry name" value="HTH-TYPE TRANSCRIPTIONAL REGULATOR BETI"/>
    <property type="match status" value="1"/>
</dbReference>
<dbReference type="InterPro" id="IPR009057">
    <property type="entry name" value="Homeodomain-like_sf"/>
</dbReference>